<reference evidence="1 2" key="1">
    <citation type="submission" date="2024-06" db="EMBL/GenBank/DDBJ databases">
        <authorList>
            <person name="Li F."/>
        </authorList>
    </citation>
    <scope>NUCLEOTIDE SEQUENCE [LARGE SCALE GENOMIC DNA]</scope>
    <source>
        <strain evidence="1 2">GXAS 311</strain>
    </source>
</reference>
<dbReference type="Proteomes" id="UP001548189">
    <property type="component" value="Unassembled WGS sequence"/>
</dbReference>
<dbReference type="RefSeq" id="WP_353898252.1">
    <property type="nucleotide sequence ID" value="NZ_JBEVCJ010000178.1"/>
</dbReference>
<accession>A0ABV2C0H1</accession>
<dbReference type="EMBL" id="JBEVCJ010000178">
    <property type="protein sequence ID" value="MET1257672.1"/>
    <property type="molecule type" value="Genomic_DNA"/>
</dbReference>
<feature type="non-terminal residue" evidence="1">
    <location>
        <position position="1"/>
    </location>
</feature>
<feature type="non-terminal residue" evidence="1">
    <location>
        <position position="137"/>
    </location>
</feature>
<comment type="caution">
    <text evidence="1">The sequence shown here is derived from an EMBL/GenBank/DDBJ whole genome shotgun (WGS) entry which is preliminary data.</text>
</comment>
<sequence>LIDGQASTIRSYYAATGQLKDSEWLNNTSSQQRLAYTYDVFGNLETQSITNQLAQQSVETYSYDNMHRLSSTSRTIPGLSGSLTTHFAFDAVGNIRKKTDFSIDSNDAYTYGTSERSAANGWAGPNAVRTVMLAGGP</sequence>
<evidence type="ECO:0000313" key="2">
    <source>
        <dbReference type="Proteomes" id="UP001548189"/>
    </source>
</evidence>
<keyword evidence="2" id="KW-1185">Reference proteome</keyword>
<gene>
    <name evidence="1" type="ORF">ABVT43_21250</name>
</gene>
<evidence type="ECO:0008006" key="3">
    <source>
        <dbReference type="Google" id="ProtNLM"/>
    </source>
</evidence>
<evidence type="ECO:0000313" key="1">
    <source>
        <dbReference type="EMBL" id="MET1257672.1"/>
    </source>
</evidence>
<dbReference type="Gene3D" id="2.180.10.10">
    <property type="entry name" value="RHS repeat-associated core"/>
    <property type="match status" value="1"/>
</dbReference>
<name>A0ABV2C0H1_9GAMM</name>
<proteinExistence type="predicted"/>
<protein>
    <recommendedName>
        <fullName evidence="3">RHS repeat protein</fullName>
    </recommendedName>
</protein>
<organism evidence="1 2">
    <name type="scientific">Aliikangiella maris</name>
    <dbReference type="NCBI Taxonomy" id="3162458"/>
    <lineage>
        <taxon>Bacteria</taxon>
        <taxon>Pseudomonadati</taxon>
        <taxon>Pseudomonadota</taxon>
        <taxon>Gammaproteobacteria</taxon>
        <taxon>Oceanospirillales</taxon>
        <taxon>Pleioneaceae</taxon>
        <taxon>Aliikangiella</taxon>
    </lineage>
</organism>